<dbReference type="EMBL" id="JABWUV010000005">
    <property type="protein sequence ID" value="KAF6355337.1"/>
    <property type="molecule type" value="Genomic_DNA"/>
</dbReference>
<sequence length="144" mass="15699">MSLIDVSNSLPLSLLLCKKSIKIYFKTTTTTKTRHSDCEEKGYEGHWKGLSGWEAAAQHRRGRRSVRVATVRDLCGSVGEPQWGPPVAAPLSWEGVLRPLRRTGQALTHPVTLQIPQSQCQARGPQGALTEMPLGHLSCPGMSG</sequence>
<accession>A0A7J7Y031</accession>
<evidence type="ECO:0000313" key="2">
    <source>
        <dbReference type="Proteomes" id="UP000527355"/>
    </source>
</evidence>
<evidence type="ECO:0000313" key="1">
    <source>
        <dbReference type="EMBL" id="KAF6355337.1"/>
    </source>
</evidence>
<protein>
    <submittedName>
        <fullName evidence="1">Uncharacterized protein</fullName>
    </submittedName>
</protein>
<reference evidence="1 2" key="1">
    <citation type="journal article" date="2020" name="Nature">
        <title>Six reference-quality genomes reveal evolution of bat adaptations.</title>
        <authorList>
            <person name="Jebb D."/>
            <person name="Huang Z."/>
            <person name="Pippel M."/>
            <person name="Hughes G.M."/>
            <person name="Lavrichenko K."/>
            <person name="Devanna P."/>
            <person name="Winkler S."/>
            <person name="Jermiin L.S."/>
            <person name="Skirmuntt E.C."/>
            <person name="Katzourakis A."/>
            <person name="Burkitt-Gray L."/>
            <person name="Ray D.A."/>
            <person name="Sullivan K.A.M."/>
            <person name="Roscito J.G."/>
            <person name="Kirilenko B.M."/>
            <person name="Davalos L.M."/>
            <person name="Corthals A.P."/>
            <person name="Power M.L."/>
            <person name="Jones G."/>
            <person name="Ransome R.D."/>
            <person name="Dechmann D.K.N."/>
            <person name="Locatelli A.G."/>
            <person name="Puechmaille S.J."/>
            <person name="Fedrigo O."/>
            <person name="Jarvis E.D."/>
            <person name="Hiller M."/>
            <person name="Vernes S.C."/>
            <person name="Myers E.W."/>
            <person name="Teeling E.C."/>
        </authorList>
    </citation>
    <scope>NUCLEOTIDE SEQUENCE [LARGE SCALE GENOMIC DNA]</scope>
    <source>
        <strain evidence="1">MMyoMyo1</strain>
        <tissue evidence="1">Flight muscle</tissue>
    </source>
</reference>
<keyword evidence="2" id="KW-1185">Reference proteome</keyword>
<comment type="caution">
    <text evidence="1">The sequence shown here is derived from an EMBL/GenBank/DDBJ whole genome shotgun (WGS) entry which is preliminary data.</text>
</comment>
<dbReference type="AlphaFoldDB" id="A0A7J7Y031"/>
<organism evidence="1 2">
    <name type="scientific">Myotis myotis</name>
    <name type="common">Greater mouse-eared bat</name>
    <name type="synonym">Vespertilio myotis</name>
    <dbReference type="NCBI Taxonomy" id="51298"/>
    <lineage>
        <taxon>Eukaryota</taxon>
        <taxon>Metazoa</taxon>
        <taxon>Chordata</taxon>
        <taxon>Craniata</taxon>
        <taxon>Vertebrata</taxon>
        <taxon>Euteleostomi</taxon>
        <taxon>Mammalia</taxon>
        <taxon>Eutheria</taxon>
        <taxon>Laurasiatheria</taxon>
        <taxon>Chiroptera</taxon>
        <taxon>Yangochiroptera</taxon>
        <taxon>Vespertilionidae</taxon>
        <taxon>Myotis</taxon>
    </lineage>
</organism>
<name>A0A7J7Y031_MYOMY</name>
<gene>
    <name evidence="1" type="ORF">mMyoMyo1_011503</name>
</gene>
<dbReference type="Proteomes" id="UP000527355">
    <property type="component" value="Unassembled WGS sequence"/>
</dbReference>
<proteinExistence type="predicted"/>